<organism evidence="1 2">
    <name type="scientific">Paralvinella palmiformis</name>
    <dbReference type="NCBI Taxonomy" id="53620"/>
    <lineage>
        <taxon>Eukaryota</taxon>
        <taxon>Metazoa</taxon>
        <taxon>Spiralia</taxon>
        <taxon>Lophotrochozoa</taxon>
        <taxon>Annelida</taxon>
        <taxon>Polychaeta</taxon>
        <taxon>Sedentaria</taxon>
        <taxon>Canalipalpata</taxon>
        <taxon>Terebellida</taxon>
        <taxon>Terebelliformia</taxon>
        <taxon>Alvinellidae</taxon>
        <taxon>Paralvinella</taxon>
    </lineage>
</organism>
<accession>A0AAD9IRU4</accession>
<name>A0AAD9IRU4_9ANNE</name>
<evidence type="ECO:0000313" key="2">
    <source>
        <dbReference type="Proteomes" id="UP001208570"/>
    </source>
</evidence>
<sequence length="69" mass="8150">ERDGAESWRGRTLERIYIYIYIYIYTHSESHSHTNIYLDFNLFNLLNSSSYLREFPVTSVPSNTGVTQL</sequence>
<dbReference type="EMBL" id="JAODUP010001830">
    <property type="protein sequence ID" value="KAK2139382.1"/>
    <property type="molecule type" value="Genomic_DNA"/>
</dbReference>
<gene>
    <name evidence="1" type="ORF">LSH36_1827g00005</name>
</gene>
<dbReference type="Proteomes" id="UP001208570">
    <property type="component" value="Unassembled WGS sequence"/>
</dbReference>
<reference evidence="1" key="1">
    <citation type="journal article" date="2023" name="Mol. Biol. Evol.">
        <title>Third-Generation Sequencing Reveals the Adaptive Role of the Epigenome in Three Deep-Sea Polychaetes.</title>
        <authorList>
            <person name="Perez M."/>
            <person name="Aroh O."/>
            <person name="Sun Y."/>
            <person name="Lan Y."/>
            <person name="Juniper S.K."/>
            <person name="Young C.R."/>
            <person name="Angers B."/>
            <person name="Qian P.Y."/>
        </authorList>
    </citation>
    <scope>NUCLEOTIDE SEQUENCE</scope>
    <source>
        <strain evidence="1">P08H-3</strain>
    </source>
</reference>
<protein>
    <submittedName>
        <fullName evidence="1">Uncharacterized protein</fullName>
    </submittedName>
</protein>
<feature type="non-terminal residue" evidence="1">
    <location>
        <position position="69"/>
    </location>
</feature>
<proteinExistence type="predicted"/>
<comment type="caution">
    <text evidence="1">The sequence shown here is derived from an EMBL/GenBank/DDBJ whole genome shotgun (WGS) entry which is preliminary data.</text>
</comment>
<evidence type="ECO:0000313" key="1">
    <source>
        <dbReference type="EMBL" id="KAK2139382.1"/>
    </source>
</evidence>
<keyword evidence="2" id="KW-1185">Reference proteome</keyword>
<dbReference type="AlphaFoldDB" id="A0AAD9IRU4"/>